<sequence>MHVITGASGTVGRAIVDQLLKNGAPVKGIVRKEQAATELQNKGAAYALAELHDKDALKAAVQGGTSLLAITPETGKEKDLLAETRDILQHYREAAIAAQVNKVVGISSYGAQHDTGTGNLLQSHMLERAFDGAPLRRIFIRPAYYFKNWALYLPVMQETGQLPSFFPPDTPLAMVAPEDVAALAARLLVEEQNEDAVYELQSAQTYTPQDVANAYSQVLGKQITVQHVPREGWADVLKGAGFSPNAIENFVDMTQAVLDGKTQASTEGVIPVTAQTDLLNYVKHTTANP</sequence>
<accession>A0ABY6J2G4</accession>
<evidence type="ECO:0000259" key="1">
    <source>
        <dbReference type="Pfam" id="PF05368"/>
    </source>
</evidence>
<gene>
    <name evidence="2" type="ORF">MKQ68_01790</name>
</gene>
<dbReference type="RefSeq" id="WP_264281822.1">
    <property type="nucleotide sequence ID" value="NZ_CP107006.1"/>
</dbReference>
<dbReference type="Proteomes" id="UP001162741">
    <property type="component" value="Chromosome"/>
</dbReference>
<dbReference type="Pfam" id="PF05368">
    <property type="entry name" value="NmrA"/>
    <property type="match status" value="1"/>
</dbReference>
<dbReference type="PANTHER" id="PTHR43162:SF1">
    <property type="entry name" value="PRESTALK A DIFFERENTIATION PROTEIN A"/>
    <property type="match status" value="1"/>
</dbReference>
<dbReference type="InterPro" id="IPR008030">
    <property type="entry name" value="NmrA-like"/>
</dbReference>
<evidence type="ECO:0000313" key="2">
    <source>
        <dbReference type="EMBL" id="UYQ93825.1"/>
    </source>
</evidence>
<dbReference type="Gene3D" id="3.90.25.10">
    <property type="entry name" value="UDP-galactose 4-epimerase, domain 1"/>
    <property type="match status" value="1"/>
</dbReference>
<evidence type="ECO:0000313" key="3">
    <source>
        <dbReference type="Proteomes" id="UP001162741"/>
    </source>
</evidence>
<feature type="domain" description="NmrA-like" evidence="1">
    <location>
        <begin position="3"/>
        <end position="255"/>
    </location>
</feature>
<dbReference type="InterPro" id="IPR051604">
    <property type="entry name" value="Ergot_Alk_Oxidoreductase"/>
</dbReference>
<protein>
    <submittedName>
        <fullName evidence="2">NmrA family NAD(P)-binding protein</fullName>
    </submittedName>
</protein>
<keyword evidence="3" id="KW-1185">Reference proteome</keyword>
<reference evidence="2" key="1">
    <citation type="submission" date="2022-10" db="EMBL/GenBank/DDBJ databases">
        <title>Chitinophaga sp. nov., isolated from soil.</title>
        <authorList>
            <person name="Jeon C.O."/>
        </authorList>
    </citation>
    <scope>NUCLEOTIDE SEQUENCE</scope>
    <source>
        <strain evidence="2">R8</strain>
    </source>
</reference>
<organism evidence="2 3">
    <name type="scientific">Chitinophaga horti</name>
    <dbReference type="NCBI Taxonomy" id="2920382"/>
    <lineage>
        <taxon>Bacteria</taxon>
        <taxon>Pseudomonadati</taxon>
        <taxon>Bacteroidota</taxon>
        <taxon>Chitinophagia</taxon>
        <taxon>Chitinophagales</taxon>
        <taxon>Chitinophagaceae</taxon>
        <taxon>Chitinophaga</taxon>
    </lineage>
</organism>
<dbReference type="PANTHER" id="PTHR43162">
    <property type="match status" value="1"/>
</dbReference>
<proteinExistence type="predicted"/>
<dbReference type="InterPro" id="IPR036291">
    <property type="entry name" value="NAD(P)-bd_dom_sf"/>
</dbReference>
<name>A0ABY6J2G4_9BACT</name>
<dbReference type="EMBL" id="CP107006">
    <property type="protein sequence ID" value="UYQ93825.1"/>
    <property type="molecule type" value="Genomic_DNA"/>
</dbReference>
<dbReference type="SUPFAM" id="SSF51735">
    <property type="entry name" value="NAD(P)-binding Rossmann-fold domains"/>
    <property type="match status" value="1"/>
</dbReference>
<dbReference type="Gene3D" id="3.40.50.720">
    <property type="entry name" value="NAD(P)-binding Rossmann-like Domain"/>
    <property type="match status" value="1"/>
</dbReference>